<dbReference type="SUPFAM" id="SSF54913">
    <property type="entry name" value="GlnB-like"/>
    <property type="match status" value="1"/>
</dbReference>
<dbReference type="Proteomes" id="UP000823936">
    <property type="component" value="Unassembled WGS sequence"/>
</dbReference>
<dbReference type="InterPro" id="IPR010375">
    <property type="entry name" value="CdAMP_rec"/>
</dbReference>
<dbReference type="EMBL" id="DXHU01000005">
    <property type="protein sequence ID" value="HIV98304.1"/>
    <property type="molecule type" value="Genomic_DNA"/>
</dbReference>
<accession>A0A9D1PSW7</accession>
<dbReference type="Gene3D" id="3.30.70.120">
    <property type="match status" value="1"/>
</dbReference>
<dbReference type="AlphaFoldDB" id="A0A9D1PSW7"/>
<dbReference type="InterPro" id="IPR015867">
    <property type="entry name" value="N-reg_PII/ATP_PRibTrfase_C"/>
</dbReference>
<dbReference type="Pfam" id="PF06153">
    <property type="entry name" value="CdAMP_rec"/>
    <property type="match status" value="1"/>
</dbReference>
<organism evidence="1 2">
    <name type="scientific">Candidatus Ornithospirochaeta avicola</name>
    <dbReference type="NCBI Taxonomy" id="2840896"/>
    <lineage>
        <taxon>Bacteria</taxon>
        <taxon>Pseudomonadati</taxon>
        <taxon>Spirochaetota</taxon>
        <taxon>Spirochaetia</taxon>
        <taxon>Spirochaetales</taxon>
        <taxon>Spirochaetaceae</taxon>
        <taxon>Spirochaetaceae incertae sedis</taxon>
        <taxon>Candidatus Ornithospirochaeta</taxon>
    </lineage>
</organism>
<evidence type="ECO:0000313" key="2">
    <source>
        <dbReference type="Proteomes" id="UP000823936"/>
    </source>
</evidence>
<dbReference type="PANTHER" id="PTHR38456:SF1">
    <property type="entry name" value="CYCLIC DI-AMP RECEPTOR A"/>
    <property type="match status" value="1"/>
</dbReference>
<gene>
    <name evidence="1" type="ORF">IAB12_00805</name>
</gene>
<dbReference type="InterPro" id="IPR011322">
    <property type="entry name" value="N-reg_PII-like_a/b"/>
</dbReference>
<dbReference type="PANTHER" id="PTHR38456">
    <property type="entry name" value="CYCLIC DI-AMP RECEPTOR A"/>
    <property type="match status" value="1"/>
</dbReference>
<protein>
    <submittedName>
        <fullName evidence="1">Cyclic-di-AMP receptor</fullName>
    </submittedName>
</protein>
<reference evidence="1" key="2">
    <citation type="submission" date="2021-04" db="EMBL/GenBank/DDBJ databases">
        <authorList>
            <person name="Gilroy R."/>
        </authorList>
    </citation>
    <scope>NUCLEOTIDE SEQUENCE</scope>
    <source>
        <strain evidence="1">Gambia11-129</strain>
    </source>
</reference>
<name>A0A9D1PSW7_9SPIO</name>
<keyword evidence="1" id="KW-0675">Receptor</keyword>
<sequence length="112" mass="12219">MKMIISILSQSDEENTVHALNEKGYYVTKLATMGGFLRKTNTTILIGCDDEKVEEAVSIIKKYSARRTENVPYMPPTGTAVASGVSVPFVSVPQTVGGSTVFVVDVTHFEKF</sequence>
<comment type="caution">
    <text evidence="1">The sequence shown here is derived from an EMBL/GenBank/DDBJ whole genome shotgun (WGS) entry which is preliminary data.</text>
</comment>
<reference evidence="1" key="1">
    <citation type="journal article" date="2021" name="PeerJ">
        <title>Extensive microbial diversity within the chicken gut microbiome revealed by metagenomics and culture.</title>
        <authorList>
            <person name="Gilroy R."/>
            <person name="Ravi A."/>
            <person name="Getino M."/>
            <person name="Pursley I."/>
            <person name="Horton D.L."/>
            <person name="Alikhan N.F."/>
            <person name="Baker D."/>
            <person name="Gharbi K."/>
            <person name="Hall N."/>
            <person name="Watson M."/>
            <person name="Adriaenssens E.M."/>
            <person name="Foster-Nyarko E."/>
            <person name="Jarju S."/>
            <person name="Secka A."/>
            <person name="Antonio M."/>
            <person name="Oren A."/>
            <person name="Chaudhuri R.R."/>
            <person name="La Ragione R."/>
            <person name="Hildebrand F."/>
            <person name="Pallen M.J."/>
        </authorList>
    </citation>
    <scope>NUCLEOTIDE SEQUENCE</scope>
    <source>
        <strain evidence="1">Gambia11-129</strain>
    </source>
</reference>
<proteinExistence type="predicted"/>
<evidence type="ECO:0000313" key="1">
    <source>
        <dbReference type="EMBL" id="HIV98304.1"/>
    </source>
</evidence>